<sequence length="179" mass="21479">MERNRASLWLYKTSDHNQRWSGAYIPSLSMRQSTLLERDHHNNERRFRNERTIQMAAKPTNEATNKRWISRKSRNSQKAVAIQDEPTSIHHINDFNEPTRRIRERLQDERRRLSVRKLLAQKPQASILKPDRERQTREGTKLPQIRTKRNNPHASQNARFLDFKCSSDFETVFWCVTRE</sequence>
<reference evidence="2" key="3">
    <citation type="submission" date="2015-06" db="UniProtKB">
        <authorList>
            <consortium name="EnsemblMetazoa"/>
        </authorList>
    </citation>
    <scope>IDENTIFICATION</scope>
</reference>
<evidence type="ECO:0000313" key="3">
    <source>
        <dbReference type="Proteomes" id="UP000014760"/>
    </source>
</evidence>
<protein>
    <submittedName>
        <fullName evidence="1 2">Uncharacterized protein</fullName>
    </submittedName>
</protein>
<proteinExistence type="predicted"/>
<evidence type="ECO:0000313" key="1">
    <source>
        <dbReference type="EMBL" id="ELT99318.1"/>
    </source>
</evidence>
<dbReference type="AlphaFoldDB" id="R7TZG0"/>
<evidence type="ECO:0000313" key="2">
    <source>
        <dbReference type="EnsemblMetazoa" id="CapteP197137"/>
    </source>
</evidence>
<reference evidence="1 3" key="2">
    <citation type="journal article" date="2013" name="Nature">
        <title>Insights into bilaterian evolution from three spiralian genomes.</title>
        <authorList>
            <person name="Simakov O."/>
            <person name="Marletaz F."/>
            <person name="Cho S.J."/>
            <person name="Edsinger-Gonzales E."/>
            <person name="Havlak P."/>
            <person name="Hellsten U."/>
            <person name="Kuo D.H."/>
            <person name="Larsson T."/>
            <person name="Lv J."/>
            <person name="Arendt D."/>
            <person name="Savage R."/>
            <person name="Osoegawa K."/>
            <person name="de Jong P."/>
            <person name="Grimwood J."/>
            <person name="Chapman J.A."/>
            <person name="Shapiro H."/>
            <person name="Aerts A."/>
            <person name="Otillar R.P."/>
            <person name="Terry A.Y."/>
            <person name="Boore J.L."/>
            <person name="Grigoriev I.V."/>
            <person name="Lindberg D.R."/>
            <person name="Seaver E.C."/>
            <person name="Weisblat D.A."/>
            <person name="Putnam N.H."/>
            <person name="Rokhsar D.S."/>
        </authorList>
    </citation>
    <scope>NUCLEOTIDE SEQUENCE</scope>
    <source>
        <strain evidence="1 3">I ESC-2004</strain>
    </source>
</reference>
<dbReference type="EnsemblMetazoa" id="CapteT197137">
    <property type="protein sequence ID" value="CapteP197137"/>
    <property type="gene ID" value="CapteG197137"/>
</dbReference>
<dbReference type="Proteomes" id="UP000014760">
    <property type="component" value="Unassembled WGS sequence"/>
</dbReference>
<reference evidence="3" key="1">
    <citation type="submission" date="2012-12" db="EMBL/GenBank/DDBJ databases">
        <authorList>
            <person name="Hellsten U."/>
            <person name="Grimwood J."/>
            <person name="Chapman J.A."/>
            <person name="Shapiro H."/>
            <person name="Aerts A."/>
            <person name="Otillar R.P."/>
            <person name="Terry A.Y."/>
            <person name="Boore J.L."/>
            <person name="Simakov O."/>
            <person name="Marletaz F."/>
            <person name="Cho S.-J."/>
            <person name="Edsinger-Gonzales E."/>
            <person name="Havlak P."/>
            <person name="Kuo D.-H."/>
            <person name="Larsson T."/>
            <person name="Lv J."/>
            <person name="Arendt D."/>
            <person name="Savage R."/>
            <person name="Osoegawa K."/>
            <person name="de Jong P."/>
            <person name="Lindberg D.R."/>
            <person name="Seaver E.C."/>
            <person name="Weisblat D.A."/>
            <person name="Putnam N.H."/>
            <person name="Grigoriev I.V."/>
            <person name="Rokhsar D.S."/>
        </authorList>
    </citation>
    <scope>NUCLEOTIDE SEQUENCE</scope>
    <source>
        <strain evidence="3">I ESC-2004</strain>
    </source>
</reference>
<dbReference type="EMBL" id="KB306977">
    <property type="protein sequence ID" value="ELT99318.1"/>
    <property type="molecule type" value="Genomic_DNA"/>
</dbReference>
<dbReference type="HOGENOM" id="CLU_1504859_0_0_1"/>
<dbReference type="EMBL" id="AMQN01010070">
    <property type="status" value="NOT_ANNOTATED_CDS"/>
    <property type="molecule type" value="Genomic_DNA"/>
</dbReference>
<keyword evidence="3" id="KW-1185">Reference proteome</keyword>
<accession>R7TZG0</accession>
<gene>
    <name evidence="1" type="ORF">CAPTEDRAFT_197137</name>
</gene>
<organism evidence="1">
    <name type="scientific">Capitella teleta</name>
    <name type="common">Polychaete worm</name>
    <dbReference type="NCBI Taxonomy" id="283909"/>
    <lineage>
        <taxon>Eukaryota</taxon>
        <taxon>Metazoa</taxon>
        <taxon>Spiralia</taxon>
        <taxon>Lophotrochozoa</taxon>
        <taxon>Annelida</taxon>
        <taxon>Polychaeta</taxon>
        <taxon>Sedentaria</taxon>
        <taxon>Scolecida</taxon>
        <taxon>Capitellidae</taxon>
        <taxon>Capitella</taxon>
    </lineage>
</organism>
<name>R7TZG0_CAPTE</name>